<dbReference type="Proteomes" id="UP000735874">
    <property type="component" value="Unassembled WGS sequence"/>
</dbReference>
<evidence type="ECO:0000256" key="1">
    <source>
        <dbReference type="SAM" id="MobiDB-lite"/>
    </source>
</evidence>
<dbReference type="EMBL" id="RCMG01001277">
    <property type="protein sequence ID" value="KAG2831483.1"/>
    <property type="molecule type" value="Genomic_DNA"/>
</dbReference>
<evidence type="ECO:0000313" key="7">
    <source>
        <dbReference type="Proteomes" id="UP000251314"/>
    </source>
</evidence>
<dbReference type="Proteomes" id="UP000760860">
    <property type="component" value="Unassembled WGS sequence"/>
</dbReference>
<dbReference type="EMBL" id="RCMK01001211">
    <property type="protein sequence ID" value="KAG2899288.1"/>
    <property type="molecule type" value="Genomic_DNA"/>
</dbReference>
<reference evidence="2" key="2">
    <citation type="submission" date="2018-10" db="EMBL/GenBank/DDBJ databases">
        <title>Effector identification in a new, highly contiguous assembly of the strawberry crown rot pathogen Phytophthora cactorum.</title>
        <authorList>
            <person name="Armitage A.D."/>
            <person name="Nellist C.F."/>
            <person name="Bates H."/>
            <person name="Vickerstaff R.J."/>
            <person name="Harrison R.J."/>
        </authorList>
    </citation>
    <scope>NUCLEOTIDE SEQUENCE</scope>
    <source>
        <strain evidence="2">15-7</strain>
        <strain evidence="3">4040</strain>
        <strain evidence="4">P415</strain>
        <strain evidence="5">P421</strain>
    </source>
</reference>
<dbReference type="Proteomes" id="UP000251314">
    <property type="component" value="Unassembled WGS sequence"/>
</dbReference>
<name>A0A329RL09_9STRA</name>
<feature type="compositionally biased region" description="Polar residues" evidence="1">
    <location>
        <begin position="287"/>
        <end position="299"/>
    </location>
</feature>
<protein>
    <submittedName>
        <fullName evidence="6">Uncharacterized protein</fullName>
    </submittedName>
</protein>
<dbReference type="AlphaFoldDB" id="A0A329RL09"/>
<dbReference type="EMBL" id="MJFZ01000969">
    <property type="protein sequence ID" value="RAW23908.1"/>
    <property type="molecule type" value="Genomic_DNA"/>
</dbReference>
<proteinExistence type="predicted"/>
<dbReference type="OrthoDB" id="123208at2759"/>
<dbReference type="VEuPathDB" id="FungiDB:PC110_g19666"/>
<keyword evidence="7" id="KW-1185">Reference proteome</keyword>
<dbReference type="EMBL" id="RCMV01001252">
    <property type="protein sequence ID" value="KAG3209520.1"/>
    <property type="molecule type" value="Genomic_DNA"/>
</dbReference>
<dbReference type="InterPro" id="IPR012337">
    <property type="entry name" value="RNaseH-like_sf"/>
</dbReference>
<evidence type="ECO:0000313" key="5">
    <source>
        <dbReference type="EMBL" id="KAG3209520.1"/>
    </source>
</evidence>
<feature type="region of interest" description="Disordered" evidence="1">
    <location>
        <begin position="262"/>
        <end position="299"/>
    </location>
</feature>
<sequence>MFSAEGVVHTSIKKRLSGKKVGFAIDAWTEAATHFVPIIGFTELEKIMLRFATLDNEAGMSSDAIIDLLDDVFDMYGIEAAQLGFYACDHASGNVAITRKTQVPMIGCVSQRFNLAKQALMREHSDLLVQVQLLMVKLNTIKIGTIFVRWTLLDRLDDGLVDFIHTPPMDVQLKALHEDFKNLESVNKKLQTSPVSLLDVRALFDHVVKHYLPTDTQLSVTSELEKFPDFENGVVKVLAGKVRALTRTDKAAVVKLLGSTNPSKAEEDADGSPKKRSFAEAALSKEAPTTSVAQLKSVPPTSNDISRLFSRAGIMYLRLRLSLNSMTLETIPSLWYNRGMWDASAVAQAVDKNRKKRRVAD</sequence>
<comment type="caution">
    <text evidence="6">The sequence shown here is derived from an EMBL/GenBank/DDBJ whole genome shotgun (WGS) entry which is preliminary data.</text>
</comment>
<gene>
    <name evidence="6" type="ORF">PC110_g19666</name>
    <name evidence="2" type="ORF">PC113_g20924</name>
    <name evidence="3" type="ORF">PC117_g22292</name>
    <name evidence="4" type="ORF">PC118_g20171</name>
    <name evidence="5" type="ORF">PC129_g19464</name>
</gene>
<dbReference type="Proteomes" id="UP000736787">
    <property type="component" value="Unassembled WGS sequence"/>
</dbReference>
<evidence type="ECO:0000313" key="3">
    <source>
        <dbReference type="EMBL" id="KAG2899288.1"/>
    </source>
</evidence>
<dbReference type="PANTHER" id="PTHR40866">
    <property type="entry name" value="BED-TYPE DOMAIN-CONTAINING PROTEIN"/>
    <property type="match status" value="1"/>
</dbReference>
<accession>A0A329RL09</accession>
<dbReference type="SUPFAM" id="SSF53098">
    <property type="entry name" value="Ribonuclease H-like"/>
    <property type="match status" value="1"/>
</dbReference>
<evidence type="ECO:0000313" key="2">
    <source>
        <dbReference type="EMBL" id="KAG2831483.1"/>
    </source>
</evidence>
<evidence type="ECO:0000313" key="6">
    <source>
        <dbReference type="EMBL" id="RAW23908.1"/>
    </source>
</evidence>
<reference evidence="6 7" key="1">
    <citation type="submission" date="2018-01" db="EMBL/GenBank/DDBJ databases">
        <title>Draft genome of the strawberry crown rot pathogen Phytophthora cactorum.</title>
        <authorList>
            <person name="Armitage A.D."/>
            <person name="Lysoe E."/>
            <person name="Nellist C.F."/>
            <person name="Harrison R.J."/>
            <person name="Brurberg M.B."/>
        </authorList>
    </citation>
    <scope>NUCLEOTIDE SEQUENCE [LARGE SCALE GENOMIC DNA]</scope>
    <source>
        <strain evidence="6 7">10300</strain>
    </source>
</reference>
<dbReference type="PANTHER" id="PTHR40866:SF1">
    <property type="entry name" value="BED-TYPE DOMAIN-CONTAINING PROTEIN"/>
    <property type="match status" value="1"/>
</dbReference>
<dbReference type="EMBL" id="RCML01001187">
    <property type="protein sequence ID" value="KAG2964684.1"/>
    <property type="molecule type" value="Genomic_DNA"/>
</dbReference>
<dbReference type="Proteomes" id="UP000697107">
    <property type="component" value="Unassembled WGS sequence"/>
</dbReference>
<evidence type="ECO:0000313" key="4">
    <source>
        <dbReference type="EMBL" id="KAG2964684.1"/>
    </source>
</evidence>
<organism evidence="6 7">
    <name type="scientific">Phytophthora cactorum</name>
    <dbReference type="NCBI Taxonomy" id="29920"/>
    <lineage>
        <taxon>Eukaryota</taxon>
        <taxon>Sar</taxon>
        <taxon>Stramenopiles</taxon>
        <taxon>Oomycota</taxon>
        <taxon>Peronosporomycetes</taxon>
        <taxon>Peronosporales</taxon>
        <taxon>Peronosporaceae</taxon>
        <taxon>Phytophthora</taxon>
    </lineage>
</organism>